<keyword evidence="6" id="KW-0378">Hydrolase</keyword>
<proteinExistence type="inferred from homology"/>
<evidence type="ECO:0000256" key="1">
    <source>
        <dbReference type="ARBA" id="ARBA00003293"/>
    </source>
</evidence>
<keyword evidence="3" id="KW-0235">DNA replication</keyword>
<dbReference type="Pfam" id="PF05840">
    <property type="entry name" value="Phage_GPA"/>
    <property type="match status" value="1"/>
</dbReference>
<dbReference type="InterPro" id="IPR008766">
    <property type="entry name" value="Replication_gene_A-like"/>
</dbReference>
<reference evidence="8 9" key="1">
    <citation type="submission" date="2018-08" db="EMBL/GenBank/DDBJ databases">
        <title>Whole Genome Sequences of Two Pseudoalteromonas piscicida Strains, DE1-A and DE2-A, which Exhibit Strong Antibacterial Activity against Vibrio vulnificus.</title>
        <authorList>
            <person name="Richards G.P."/>
            <person name="Needleman D.S."/>
            <person name="Watson M.A."/>
            <person name="Polson S.W."/>
        </authorList>
    </citation>
    <scope>NUCLEOTIDE SEQUENCE [LARGE SCALE GENOMIC DNA]</scope>
    <source>
        <strain evidence="8 9">DE2-A</strain>
    </source>
</reference>
<dbReference type="GO" id="GO:0004519">
    <property type="term" value="F:endonuclease activity"/>
    <property type="evidence" value="ECO:0007669"/>
    <property type="project" value="UniProtKB-KW"/>
</dbReference>
<evidence type="ECO:0000256" key="3">
    <source>
        <dbReference type="ARBA" id="ARBA00022705"/>
    </source>
</evidence>
<sequence>MQPITITRAAPHCWGMFGFDKTAEQVKERLAQIPTNRLRRIAAREYAKRFNSSSAKNPERSANIYLRKTTERVSEIIERSPLTVRELNSKKARKDKAKQLATICQQMGIVEFTHSMTEEDLEQLVFAGYIAMHDFTLSQGIKPPYQATFNAAKSTRIEDNWQRCNTHLLADRLERGIRRMQCDKWWLRKLDRLRDTTLEHLNITMGQVKKGSSPYASKDAVQEFRHSKKSQAEWVESMQLESKDGDTIDLAKVFEGSISNPEIRRIEMIVRIRGYKEWAEQQGMSCMFYTITAPSKYHANSDKYNNASPRETQEYLVKQWAKVRAELSKARVKVFGLRIVEPHADATPHWHMVLFMKPSDEPTVTNTLRRYALQHDGDEQGAAKNRFDATPEDKSKGDAVSYIIKYISKNINGAHMDDMYDDETGQPIEPENGIVMNVAAWASRWRIRQFQFIGGAPIGLWREFRRVPKESVEKLSEIAKEIFEAADNSRFAEFIELLGGALRERECPVELAKELNGTNHYGEDKKRVVGIVSDGVTYLTRATQWLLKKRDSDSPWSTGNNCNTQVHDWQVGHGDKLDPIFLIPPEHRQAVMRGATYQETDERNQTVTHYWVSGGQLMQESMSYAAQS</sequence>
<evidence type="ECO:0000259" key="7">
    <source>
        <dbReference type="Pfam" id="PF05840"/>
    </source>
</evidence>
<protein>
    <submittedName>
        <fullName evidence="8">Replication endonuclease</fullName>
    </submittedName>
</protein>
<dbReference type="KEGG" id="ppis:B1L02_16800"/>
<keyword evidence="4" id="KW-0540">Nuclease</keyword>
<evidence type="ECO:0000256" key="4">
    <source>
        <dbReference type="ARBA" id="ARBA00022722"/>
    </source>
</evidence>
<organism evidence="8 9">
    <name type="scientific">Pseudoalteromonas piscicida</name>
    <dbReference type="NCBI Taxonomy" id="43662"/>
    <lineage>
        <taxon>Bacteria</taxon>
        <taxon>Pseudomonadati</taxon>
        <taxon>Pseudomonadota</taxon>
        <taxon>Gammaproteobacteria</taxon>
        <taxon>Alteromonadales</taxon>
        <taxon>Pseudoalteromonadaceae</taxon>
        <taxon>Pseudoalteromonas</taxon>
    </lineage>
</organism>
<dbReference type="AlphaFoldDB" id="A0AAD0RLE4"/>
<name>A0AAD0RLE4_PSEO7</name>
<comment type="similarity">
    <text evidence="2">Belongs to the phage GPA family.</text>
</comment>
<gene>
    <name evidence="8" type="ORF">D0511_16870</name>
</gene>
<dbReference type="GO" id="GO:0006260">
    <property type="term" value="P:DNA replication"/>
    <property type="evidence" value="ECO:0007669"/>
    <property type="project" value="UniProtKB-KW"/>
</dbReference>
<dbReference type="Proteomes" id="UP000258102">
    <property type="component" value="Chromosome 1"/>
</dbReference>
<evidence type="ECO:0000313" key="9">
    <source>
        <dbReference type="Proteomes" id="UP000258102"/>
    </source>
</evidence>
<evidence type="ECO:0000256" key="6">
    <source>
        <dbReference type="ARBA" id="ARBA00022801"/>
    </source>
</evidence>
<keyword evidence="5 8" id="KW-0255">Endonuclease</keyword>
<evidence type="ECO:0000256" key="2">
    <source>
        <dbReference type="ARBA" id="ARBA00009260"/>
    </source>
</evidence>
<accession>A0AAD0RLE4</accession>
<evidence type="ECO:0000256" key="5">
    <source>
        <dbReference type="ARBA" id="ARBA00022759"/>
    </source>
</evidence>
<feature type="domain" description="Replication gene A protein-like" evidence="7">
    <location>
        <begin position="89"/>
        <end position="413"/>
    </location>
</feature>
<dbReference type="GO" id="GO:0016787">
    <property type="term" value="F:hydrolase activity"/>
    <property type="evidence" value="ECO:0007669"/>
    <property type="project" value="UniProtKB-KW"/>
</dbReference>
<evidence type="ECO:0000313" key="8">
    <source>
        <dbReference type="EMBL" id="AXR03988.1"/>
    </source>
</evidence>
<dbReference type="EMBL" id="CP031761">
    <property type="protein sequence ID" value="AXR03988.1"/>
    <property type="molecule type" value="Genomic_DNA"/>
</dbReference>
<comment type="function">
    <text evidence="1">Possible endonuclease which induces a single-strand cut and initiates DNA replication.</text>
</comment>